<keyword evidence="2" id="KW-0812">Transmembrane</keyword>
<dbReference type="Gene3D" id="2.60.40.10">
    <property type="entry name" value="Immunoglobulins"/>
    <property type="match status" value="1"/>
</dbReference>
<dbReference type="InParanoid" id="A0A1X7T1Z1"/>
<accession>A0A1X7T1Z1</accession>
<dbReference type="AlphaFoldDB" id="A0A1X7T1Z1"/>
<dbReference type="InterPro" id="IPR036116">
    <property type="entry name" value="FN3_sf"/>
</dbReference>
<dbReference type="EnsemblMetazoa" id="Aqu2.1.08233_001">
    <property type="protein sequence ID" value="Aqu2.1.08233_001"/>
    <property type="gene ID" value="Aqu2.1.08233"/>
</dbReference>
<feature type="transmembrane region" description="Helical" evidence="2">
    <location>
        <begin position="484"/>
        <end position="512"/>
    </location>
</feature>
<proteinExistence type="predicted"/>
<protein>
    <recommendedName>
        <fullName evidence="3">Fibronectin type-III domain-containing protein</fullName>
    </recommendedName>
</protein>
<sequence length="669" mass="72563">MSDVPSSVSRSHFSSVSPPRPFPSLHSFGWTTKFSPFRISFQLCVLLMVASSCPHSGFISKIDTIETCNGSDFVLTLNFETNIGEGLVCESGIYLIHIFTHNMLNSNLSTADPLKEAQDPVYDNATNTCTSYLNIPDPPDPVNTSSIVSIVNCTGVYLYWTPPVTPTGCHILNYTLKWDDIAVETEEPFHYWLADELPSNETLTVSIEAVNVIGPSEVTSINISIAVEPVVNIVNHSVIILSSAAQLIVNAELDSEYCPFSSPSLLHICTTCNDSTSPFCSYINLTIYNDVMITISTSLPLDLRQCVSTLIWSNVHLSFISYINDTFSTSPVHSVFIPASSSTGYFRVNCTLLPGGSGCVIKVFNSSGFFIFMEVLTLNDTVTVSDDDYTVVSKTTTHRLTANGTYIVHVYSLKDSDIVGGVVIASSIIEVILPSPSPSLVSTSSPSHTLPPSLSPSLLSSPSQSVTSSPSPSCFTDCSDSNSLGAIIGGVFGGIIGIILIVCFIFCVVCLAKHYNCQRCGQYEVERRPQNDTETLELDTIKNGTFKRSQHESTRAAGEAKSSERPLLNGSQSATDTGPGDDVKSPTSDVNPTILEEQYQTDAHLSAGTGDLQASAPVMKEVTTKASSDDDDKREYTLDKREHDPRPQITERKIQESQAVDHNIEVNPM</sequence>
<evidence type="ECO:0000313" key="4">
    <source>
        <dbReference type="EnsemblMetazoa" id="Aqu2.1.08233_001"/>
    </source>
</evidence>
<feature type="region of interest" description="Disordered" evidence="1">
    <location>
        <begin position="542"/>
        <end position="590"/>
    </location>
</feature>
<keyword evidence="2" id="KW-0472">Membrane</keyword>
<name>A0A1X7T1Z1_AMPQE</name>
<evidence type="ECO:0000259" key="3">
    <source>
        <dbReference type="PROSITE" id="PS50853"/>
    </source>
</evidence>
<feature type="domain" description="Fibronectin type-III" evidence="3">
    <location>
        <begin position="138"/>
        <end position="230"/>
    </location>
</feature>
<dbReference type="SUPFAM" id="SSF49265">
    <property type="entry name" value="Fibronectin type III"/>
    <property type="match status" value="1"/>
</dbReference>
<organism evidence="4">
    <name type="scientific">Amphimedon queenslandica</name>
    <name type="common">Sponge</name>
    <dbReference type="NCBI Taxonomy" id="400682"/>
    <lineage>
        <taxon>Eukaryota</taxon>
        <taxon>Metazoa</taxon>
        <taxon>Porifera</taxon>
        <taxon>Demospongiae</taxon>
        <taxon>Heteroscleromorpha</taxon>
        <taxon>Haplosclerida</taxon>
        <taxon>Niphatidae</taxon>
        <taxon>Amphimedon</taxon>
    </lineage>
</organism>
<dbReference type="InterPro" id="IPR013783">
    <property type="entry name" value="Ig-like_fold"/>
</dbReference>
<evidence type="ECO:0000256" key="2">
    <source>
        <dbReference type="SAM" id="Phobius"/>
    </source>
</evidence>
<dbReference type="InterPro" id="IPR003961">
    <property type="entry name" value="FN3_dom"/>
</dbReference>
<evidence type="ECO:0000256" key="1">
    <source>
        <dbReference type="SAM" id="MobiDB-lite"/>
    </source>
</evidence>
<feature type="compositionally biased region" description="Low complexity" evidence="1">
    <location>
        <begin position="1"/>
        <end position="17"/>
    </location>
</feature>
<feature type="region of interest" description="Disordered" evidence="1">
    <location>
        <begin position="443"/>
        <end position="472"/>
    </location>
</feature>
<feature type="region of interest" description="Disordered" evidence="1">
    <location>
        <begin position="611"/>
        <end position="647"/>
    </location>
</feature>
<feature type="region of interest" description="Disordered" evidence="1">
    <location>
        <begin position="1"/>
        <end position="20"/>
    </location>
</feature>
<reference evidence="4" key="1">
    <citation type="submission" date="2017-05" db="UniProtKB">
        <authorList>
            <consortium name="EnsemblMetazoa"/>
        </authorList>
    </citation>
    <scope>IDENTIFICATION</scope>
</reference>
<feature type="compositionally biased region" description="Basic and acidic residues" evidence="1">
    <location>
        <begin position="627"/>
        <end position="647"/>
    </location>
</feature>
<keyword evidence="2" id="KW-1133">Transmembrane helix</keyword>
<dbReference type="PROSITE" id="PS50853">
    <property type="entry name" value="FN3"/>
    <property type="match status" value="1"/>
</dbReference>